<sequence length="338" mass="37773">MSANVYHCPNCSAPHEAQPGDVVIKCRYCNTTFRTFEEENRFIIPVYYDSSKAIENFLLWVRKQTGYEESLPFHINLAEIKLHFYPFWVASVKASTVFKGLGEYAEYLSPDPRGGYRQIRTLLKPESGEFERFFEITLPASRDVPLEPENLAVSRVRKFFSHEYVQRVGGILHGATLSREEAGKVAANAAKNELTKLVMREVVRVNERSDDVLLKDLVLVYLPIWNVSYGFKGKKYHAMIDASSARVISATYPPDIAEKTAYVGVGALHAVAGAVLAFLLSGFGWLPSLTALSGFVAAAAIYVRRGLTPTRAREKTDSKSTEARWLSEVAGRMLGYGN</sequence>
<dbReference type="EMBL" id="DRXH01000141">
    <property type="protein sequence ID" value="HHM44455.1"/>
    <property type="molecule type" value="Genomic_DNA"/>
</dbReference>
<protein>
    <recommendedName>
        <fullName evidence="3">Zinc ribbon domain-containing protein</fullName>
    </recommendedName>
</protein>
<reference evidence="2" key="1">
    <citation type="journal article" date="2020" name="mSystems">
        <title>Genome- and Community-Level Interaction Insights into Carbon Utilization and Element Cycling Functions of Hydrothermarchaeota in Hydrothermal Sediment.</title>
        <authorList>
            <person name="Zhou Z."/>
            <person name="Liu Y."/>
            <person name="Xu W."/>
            <person name="Pan J."/>
            <person name="Luo Z.H."/>
            <person name="Li M."/>
        </authorList>
    </citation>
    <scope>NUCLEOTIDE SEQUENCE [LARGE SCALE GENOMIC DNA]</scope>
    <source>
        <strain evidence="2">SpSt-1074</strain>
    </source>
</reference>
<organism evidence="2">
    <name type="scientific">Caldiarchaeum subterraneum</name>
    <dbReference type="NCBI Taxonomy" id="311458"/>
    <lineage>
        <taxon>Archaea</taxon>
        <taxon>Nitrososphaerota</taxon>
        <taxon>Candidatus Caldarchaeales</taxon>
        <taxon>Candidatus Caldarchaeaceae</taxon>
        <taxon>Candidatus Caldarchaeum</taxon>
    </lineage>
</organism>
<keyword evidence="1" id="KW-1133">Transmembrane helix</keyword>
<proteinExistence type="predicted"/>
<feature type="transmembrane region" description="Helical" evidence="1">
    <location>
        <begin position="285"/>
        <end position="303"/>
    </location>
</feature>
<name>A0A7J3VU29_CALS0</name>
<evidence type="ECO:0008006" key="3">
    <source>
        <dbReference type="Google" id="ProtNLM"/>
    </source>
</evidence>
<feature type="transmembrane region" description="Helical" evidence="1">
    <location>
        <begin position="261"/>
        <end position="279"/>
    </location>
</feature>
<keyword evidence="1" id="KW-0812">Transmembrane</keyword>
<comment type="caution">
    <text evidence="2">The sequence shown here is derived from an EMBL/GenBank/DDBJ whole genome shotgun (WGS) entry which is preliminary data.</text>
</comment>
<accession>A0A7J3VU29</accession>
<evidence type="ECO:0000313" key="2">
    <source>
        <dbReference type="EMBL" id="HHM44455.1"/>
    </source>
</evidence>
<gene>
    <name evidence="2" type="ORF">ENM31_04070</name>
</gene>
<dbReference type="AlphaFoldDB" id="A0A7J3VU29"/>
<evidence type="ECO:0000256" key="1">
    <source>
        <dbReference type="SAM" id="Phobius"/>
    </source>
</evidence>
<keyword evidence="1" id="KW-0472">Membrane</keyword>